<dbReference type="Pfam" id="PF26089">
    <property type="entry name" value="PH_Niban2"/>
    <property type="match status" value="1"/>
</dbReference>
<dbReference type="Proteomes" id="UP000007635">
    <property type="component" value="Chromosome III"/>
</dbReference>
<dbReference type="PANTHER" id="PTHR14392">
    <property type="entry name" value="NIBAN FAMILY MEMBER"/>
    <property type="match status" value="1"/>
</dbReference>
<dbReference type="PANTHER" id="PTHR14392:SF3">
    <property type="entry name" value="PROTEIN NIBAN 1"/>
    <property type="match status" value="1"/>
</dbReference>
<evidence type="ECO:0000256" key="2">
    <source>
        <dbReference type="SAM" id="MobiDB-lite"/>
    </source>
</evidence>
<reference evidence="4" key="2">
    <citation type="submission" date="2025-08" db="UniProtKB">
        <authorList>
            <consortium name="Ensembl"/>
        </authorList>
    </citation>
    <scope>IDENTIFICATION</scope>
</reference>
<feature type="domain" description="Niban 1/2/3" evidence="3">
    <location>
        <begin position="338"/>
        <end position="497"/>
    </location>
</feature>
<feature type="compositionally biased region" description="Basic and acidic residues" evidence="2">
    <location>
        <begin position="806"/>
        <end position="820"/>
    </location>
</feature>
<dbReference type="AlphaFoldDB" id="G3PP92"/>
<protein>
    <recommendedName>
        <fullName evidence="3">Niban 1/2/3 domain-containing protein</fullName>
    </recommendedName>
</protein>
<feature type="compositionally biased region" description="Basic and acidic residues" evidence="2">
    <location>
        <begin position="862"/>
        <end position="904"/>
    </location>
</feature>
<name>G3PP92_GASAC</name>
<dbReference type="InParanoid" id="G3PP92"/>
<feature type="compositionally biased region" description="Polar residues" evidence="2">
    <location>
        <begin position="852"/>
        <end position="861"/>
    </location>
</feature>
<sequence length="959" mass="105540">MGASSSGLLDEAKTSSIKGLVDSSFQSFSVFYRQQYSAAYVSHLHQEVESKKEGRGLLLTQKPQPDLEEVLYQGSVKFSCWDEQGKKCRERYTVLRRDYRVEIHENMETFTVGCAAKLVLQPAGGRVFTTEQESRAHLEHTCAGILNGVKEDSSLVVSSPNVPAVYLHLPYMGYTCFLFQQEEERDNFLSALKSCIRHCNLDPWSDPSYESQAYVRALRLYGQDKGCYQSWEMLLGTEEQVLAFQVVEEVLSWLQSQVKSRLKGKRTERIQQWLTMQAAYILVLEQLTASLEALREECRQTASAHQALIRSNLDQITSSHCFLEEKVKVCVLEEAERVCSESVAPYMPSILEVLTENISAGIQRMQHALQTQMDSMHTNGGTEDTNKALSPLHSISLDACHKQVENLTERLVDLKQRFGLSSTQRLVQSAHLEMEKLLDSAVYTLELFLQSSATMQPSQIPVKTKRAKERVLKQLDYDSRVVQRRLYQDALLEITLPALSRKMDGKWLSELQQFEQYIFSDYSSFILVHNVYDDVLRKILIKEIETVVQDAAHKRRNSLSLDPSDLSFSRCSLLEEEPPRSAPASAADASQDSSSSSSSSSAPPGGGKQPPPAGEEGGQAVTTEVCPHLNAEGQTAKLLCPVIVVTPEEDEPAPSAEQPEEEVRLGTEPPLVTKSTTAEPSDEDAADSVANHVGTLDAPANQDPTDPTPASADLPTSTPSSLQATDLHAESAQCATADLSTPDAVTEDTTVPHPGPSASHPPLKMSLGSLSEAIGCTCAAAPVQQAGPEPTDRAVYLTGGVKDNWEVERVEAGDGTPLERIEDEEEETQAGERKQQGDMGDGQTGGVAPSEVCQSTTGSTTELRELEVTVDGDKDSELETKTGKEDEEEGKEKERHAEKEGKREEEEEEALQRPQPMESQPESVAEQPLDSVAIIRGLVTEITEVETIVCPCPNSSHVP</sequence>
<comment type="similarity">
    <text evidence="1">Belongs to the Niban family.</text>
</comment>
<keyword evidence="5" id="KW-1185">Reference proteome</keyword>
<evidence type="ECO:0000313" key="4">
    <source>
        <dbReference type="Ensembl" id="ENSGACP00000019425.2"/>
    </source>
</evidence>
<feature type="compositionally biased region" description="Low complexity" evidence="2">
    <location>
        <begin position="582"/>
        <end position="603"/>
    </location>
</feature>
<feature type="region of interest" description="Disordered" evidence="2">
    <location>
        <begin position="573"/>
        <end position="619"/>
    </location>
</feature>
<reference evidence="4" key="3">
    <citation type="submission" date="2025-09" db="UniProtKB">
        <authorList>
            <consortium name="Ensembl"/>
        </authorList>
    </citation>
    <scope>IDENTIFICATION</scope>
</reference>
<feature type="compositionally biased region" description="Polar residues" evidence="2">
    <location>
        <begin position="714"/>
        <end position="724"/>
    </location>
</feature>
<dbReference type="Bgee" id="ENSGACG00000014711">
    <property type="expression patterns" value="Expressed in head kidney and 8 other cell types or tissues"/>
</dbReference>
<evidence type="ECO:0000256" key="1">
    <source>
        <dbReference type="ARBA" id="ARBA00010251"/>
    </source>
</evidence>
<dbReference type="InterPro" id="IPR059060">
    <property type="entry name" value="Niban_1/2/3_dom"/>
</dbReference>
<dbReference type="InterPro" id="IPR026088">
    <property type="entry name" value="Niban-like"/>
</dbReference>
<dbReference type="GeneTree" id="ENSGT00940000154149"/>
<organism evidence="4 5">
    <name type="scientific">Gasterosteus aculeatus aculeatus</name>
    <name type="common">three-spined stickleback</name>
    <dbReference type="NCBI Taxonomy" id="481459"/>
    <lineage>
        <taxon>Eukaryota</taxon>
        <taxon>Metazoa</taxon>
        <taxon>Chordata</taxon>
        <taxon>Craniata</taxon>
        <taxon>Vertebrata</taxon>
        <taxon>Euteleostomi</taxon>
        <taxon>Actinopterygii</taxon>
        <taxon>Neopterygii</taxon>
        <taxon>Teleostei</taxon>
        <taxon>Neoteleostei</taxon>
        <taxon>Acanthomorphata</taxon>
        <taxon>Eupercaria</taxon>
        <taxon>Perciformes</taxon>
        <taxon>Cottioidei</taxon>
        <taxon>Gasterosteales</taxon>
        <taxon>Gasterosteidae</taxon>
        <taxon>Gasterosteus</taxon>
    </lineage>
</organism>
<dbReference type="eggNOG" id="ENOG502QVNR">
    <property type="taxonomic scope" value="Eukaryota"/>
</dbReference>
<reference evidence="4 5" key="1">
    <citation type="journal article" date="2021" name="G3 (Bethesda)">
        <title>Improved contiguity of the threespine stickleback genome using long-read sequencing.</title>
        <authorList>
            <person name="Nath S."/>
            <person name="Shaw D.E."/>
            <person name="White M.A."/>
        </authorList>
    </citation>
    <scope>NUCLEOTIDE SEQUENCE [LARGE SCALE GENOMIC DNA]</scope>
    <source>
        <strain evidence="4 5">Lake Benthic</strain>
    </source>
</reference>
<dbReference type="Ensembl" id="ENSGACT00000019463.2">
    <property type="protein sequence ID" value="ENSGACP00000019425.2"/>
    <property type="gene ID" value="ENSGACG00000014711.2"/>
</dbReference>
<evidence type="ECO:0000259" key="3">
    <source>
        <dbReference type="Pfam" id="PF26086"/>
    </source>
</evidence>
<accession>G3PP92</accession>
<feature type="region of interest" description="Disordered" evidence="2">
    <location>
        <begin position="649"/>
        <end position="766"/>
    </location>
</feature>
<proteinExistence type="inferred from homology"/>
<evidence type="ECO:0000313" key="5">
    <source>
        <dbReference type="Proteomes" id="UP000007635"/>
    </source>
</evidence>
<dbReference type="Pfam" id="PF26086">
    <property type="entry name" value="Niban2"/>
    <property type="match status" value="1"/>
</dbReference>
<dbReference type="OMA" id="CICEEAK"/>
<feature type="region of interest" description="Disordered" evidence="2">
    <location>
        <begin position="806"/>
        <end position="929"/>
    </location>
</feature>